<dbReference type="InterPro" id="IPR046776">
    <property type="entry name" value="Pectate_lyase_5"/>
</dbReference>
<dbReference type="EMBL" id="OUNC01000022">
    <property type="protein sequence ID" value="SPP28675.1"/>
    <property type="molecule type" value="Genomic_DNA"/>
</dbReference>
<reference evidence="2" key="1">
    <citation type="submission" date="2018-04" db="EMBL/GenBank/DDBJ databases">
        <authorList>
            <person name="Illikoud N."/>
        </authorList>
    </citation>
    <scope>NUCLEOTIDE SEQUENCE [LARGE SCALE GENOMIC DNA]</scope>
</reference>
<proteinExistence type="predicted"/>
<name>A0A2X0QIX3_BROTH</name>
<evidence type="ECO:0000313" key="1">
    <source>
        <dbReference type="EMBL" id="SPP28675.1"/>
    </source>
</evidence>
<dbReference type="AlphaFoldDB" id="A0A2X0QIX3"/>
<gene>
    <name evidence="1" type="ORF">BTBSAS_290004</name>
</gene>
<protein>
    <submittedName>
        <fullName evidence="1">Uncharacterized protein</fullName>
    </submittedName>
</protein>
<dbReference type="InterPro" id="IPR013783">
    <property type="entry name" value="Ig-like_fold"/>
</dbReference>
<dbReference type="Proteomes" id="UP000270190">
    <property type="component" value="Unassembled WGS sequence"/>
</dbReference>
<dbReference type="Gene3D" id="2.60.40.10">
    <property type="entry name" value="Immunoglobulins"/>
    <property type="match status" value="1"/>
</dbReference>
<organism evidence="1 2">
    <name type="scientific">Brochothrix thermosphacta</name>
    <name type="common">Microbacterium thermosphactum</name>
    <dbReference type="NCBI Taxonomy" id="2756"/>
    <lineage>
        <taxon>Bacteria</taxon>
        <taxon>Bacillati</taxon>
        <taxon>Bacillota</taxon>
        <taxon>Bacilli</taxon>
        <taxon>Bacillales</taxon>
        <taxon>Listeriaceae</taxon>
        <taxon>Brochothrix</taxon>
    </lineage>
</organism>
<accession>A0A2X0QIX3</accession>
<evidence type="ECO:0000313" key="2">
    <source>
        <dbReference type="Proteomes" id="UP000270190"/>
    </source>
</evidence>
<sequence>MITAYSNEAVTSISLSNDIVKGTVNLTTDRKTSFSIEGNNHSLDLGNQVFRVQQAATATFSISNIKTTAINTTGIVSSGLDTNTAKSGWTINITNVNSALHNKMSLASVPGAQLNLAGDIKWYTASEMAVIDGVKIADNAKVMSIKQKQHEDRSFFWFAQAYMDQTSAGSHNFVIGKNAVANFKMTGSGTAFPIVFAYYNELRLESGATYNATMPGNTFGSDYYKSSFIAEGNNKVNVTSLNAVAFNSTSKPQEESQFYIGPESEFYIIGATNQKSFTGNATDTARTKITIDSPKNYDMRNSSTANNSNSSIADVGFKEFTSKNSDVNSWSLDSNVAGSASYSTSTIDYVTQLAGGSVTSSDSSLHSKFKIEGLRRISDLNQDSEFNFKDITNAEYSMSGKVILGYVPDENGMDDEGNINYIPVYPGKDQTSIDLKDSFGGLHTNLKTDANGDITYKGEKLNKQNEIVQATATYGNHIQKEVSEYKVVDITPPDPTKLKTQNMSANTRKLEGTGEIGATVYLRLNGNLIESVTTQVDGEGNWSMDIPENTFIKDMEGQLFLEDKAGKAESLGTKAGVSDIYRDITKEYQKAKIQEILADNQPHIFTFYAEDSEAVSQKKSQLQL</sequence>
<dbReference type="Pfam" id="PF20585">
    <property type="entry name" value="Pectate_lyase_5"/>
    <property type="match status" value="1"/>
</dbReference>